<dbReference type="GeneID" id="18563615"/>
<dbReference type="Pfam" id="PF00271">
    <property type="entry name" value="Helicase_C"/>
    <property type="match status" value="1"/>
</dbReference>
<dbReference type="Gene3D" id="3.40.50.300">
    <property type="entry name" value="P-loop containing nucleotide triphosphate hydrolases"/>
    <property type="match status" value="2"/>
</dbReference>
<dbReference type="PANTHER" id="PTHR47396:SF1">
    <property type="entry name" value="ATP-DEPENDENT HELICASE IRC3-RELATED"/>
    <property type="match status" value="1"/>
</dbReference>
<dbReference type="Proteomes" id="UP000009273">
    <property type="component" value="Segment"/>
</dbReference>
<dbReference type="EMBL" id="JN638751">
    <property type="protein sequence ID" value="AEO93659.1"/>
    <property type="molecule type" value="Genomic_DNA"/>
</dbReference>
<reference evidence="3 4" key="1">
    <citation type="submission" date="2011-09" db="EMBL/GenBank/DDBJ databases">
        <authorList>
            <person name="Pope W.H."/>
            <person name="Pedulla M.L."/>
            <person name="Ford M.E."/>
            <person name="Peebles C.L."/>
            <person name="Hatfull G.H."/>
            <person name="Hendrix R.W."/>
        </authorList>
    </citation>
    <scope>NUCLEOTIDE SEQUENCE [LARGE SCALE GENOMIC DNA]</scope>
    <source>
        <strain evidence="3">G</strain>
    </source>
</reference>
<dbReference type="GO" id="GO:0003677">
    <property type="term" value="F:DNA binding"/>
    <property type="evidence" value="ECO:0007669"/>
    <property type="project" value="InterPro"/>
</dbReference>
<dbReference type="KEGG" id="vg:18563615"/>
<feature type="domain" description="Helicase C-terminal" evidence="2">
    <location>
        <begin position="296"/>
        <end position="456"/>
    </location>
</feature>
<keyword evidence="4" id="KW-1185">Reference proteome</keyword>
<name>G3MAE1_9CAUD</name>
<dbReference type="InterPro" id="IPR006935">
    <property type="entry name" value="Helicase/UvrB_N"/>
</dbReference>
<dbReference type="InterPro" id="IPR050742">
    <property type="entry name" value="Helicase_Restrict-Modif_Enz"/>
</dbReference>
<dbReference type="RefSeq" id="YP_009015703.1">
    <property type="nucleotide sequence ID" value="NC_023719.1"/>
</dbReference>
<dbReference type="GO" id="GO:0016787">
    <property type="term" value="F:hydrolase activity"/>
    <property type="evidence" value="ECO:0007669"/>
    <property type="project" value="InterPro"/>
</dbReference>
<dbReference type="OrthoDB" id="2008at10239"/>
<dbReference type="PROSITE" id="PS51192">
    <property type="entry name" value="HELICASE_ATP_BIND_1"/>
    <property type="match status" value="1"/>
</dbReference>
<dbReference type="Pfam" id="PF04851">
    <property type="entry name" value="ResIII"/>
    <property type="match status" value="1"/>
</dbReference>
<dbReference type="SMART" id="SM00490">
    <property type="entry name" value="HELICc"/>
    <property type="match status" value="1"/>
</dbReference>
<dbReference type="InterPro" id="IPR014001">
    <property type="entry name" value="Helicase_ATP-bd"/>
</dbReference>
<evidence type="ECO:0000259" key="1">
    <source>
        <dbReference type="PROSITE" id="PS51192"/>
    </source>
</evidence>
<gene>
    <name evidence="3" type="primary">400</name>
    <name evidence="3" type="ORF">G_400</name>
</gene>
<evidence type="ECO:0000313" key="4">
    <source>
        <dbReference type="Proteomes" id="UP000009273"/>
    </source>
</evidence>
<dbReference type="InterPro" id="IPR001650">
    <property type="entry name" value="Helicase_C-like"/>
</dbReference>
<dbReference type="SUPFAM" id="SSF52540">
    <property type="entry name" value="P-loop containing nucleoside triphosphate hydrolases"/>
    <property type="match status" value="2"/>
</dbReference>
<accession>G3MAE1</accession>
<dbReference type="SMART" id="SM00487">
    <property type="entry name" value="DEXDc"/>
    <property type="match status" value="1"/>
</dbReference>
<feature type="domain" description="Helicase ATP-binding" evidence="1">
    <location>
        <begin position="100"/>
        <end position="225"/>
    </location>
</feature>
<evidence type="ECO:0000259" key="2">
    <source>
        <dbReference type="PROSITE" id="PS51194"/>
    </source>
</evidence>
<dbReference type="InterPro" id="IPR027417">
    <property type="entry name" value="P-loop_NTPase"/>
</dbReference>
<evidence type="ECO:0000313" key="3">
    <source>
        <dbReference type="EMBL" id="AEO93659.1"/>
    </source>
</evidence>
<dbReference type="PROSITE" id="PS51194">
    <property type="entry name" value="HELICASE_CTER"/>
    <property type="match status" value="1"/>
</dbReference>
<dbReference type="PANTHER" id="PTHR47396">
    <property type="entry name" value="TYPE I RESTRICTION ENZYME ECOKI R PROTEIN"/>
    <property type="match status" value="1"/>
</dbReference>
<sequence length="456" mass="51203">MIEIHMDNTEAKCYNLPQQIANSLAIKLSFKTGGFGVPTETKVMFDHVNHTTYTGLVPHVVKILHKLKLKYTIKDSRIQPESNATFNLLPPFELRDYQEEIVNRSTSRELIQAATGAGKTFIMYSLIRKYGVKPVVVIAPKVSLAEQIKDEFEKFSGHKIGIVGGGHYDIQDITICTPMSAPEELLKECKGIYYDECHNLPAANIFKTAVKAGNAFYKFGVSATPWRDGGDDLMIEAAISIRKPHLSINASKLIAKGKLTPCNIVFLPFKEVHEWGGSYHEIYKRAISHNENRNNMISKLAYNLTYKKGRTTLILVSKIAHGDTLVKKINLLQAPKKKTINGIEISEVEFLSGRDDTERRTLVLQSVRDGFTKILIGSTIADEGLDIPRLDALILAGSGKVSTRAFQRVGRVLRLYEGKKDALVFDILDETKTFKKHSLTRKALYETEPLWNIRVI</sequence>
<dbReference type="GO" id="GO:0005524">
    <property type="term" value="F:ATP binding"/>
    <property type="evidence" value="ECO:0007669"/>
    <property type="project" value="InterPro"/>
</dbReference>
<organism evidence="3 4">
    <name type="scientific">Bacillus phage G</name>
    <dbReference type="NCBI Taxonomy" id="2884420"/>
    <lineage>
        <taxon>Viruses</taxon>
        <taxon>Duplodnaviria</taxon>
        <taxon>Heunggongvirae</taxon>
        <taxon>Uroviricota</taxon>
        <taxon>Caudoviricetes</taxon>
        <taxon>Donellivirus</taxon>
        <taxon>Donellivirus gee</taxon>
    </lineage>
</organism>
<proteinExistence type="predicted"/>
<protein>
    <submittedName>
        <fullName evidence="3">Gp400</fullName>
    </submittedName>
</protein>